<proteinExistence type="predicted"/>
<dbReference type="Proteomes" id="UP000499080">
    <property type="component" value="Unassembled WGS sequence"/>
</dbReference>
<dbReference type="EMBL" id="BGPR01076942">
    <property type="protein sequence ID" value="GBL63356.1"/>
    <property type="molecule type" value="Genomic_DNA"/>
</dbReference>
<dbReference type="EMBL" id="BGPR01076935">
    <property type="protein sequence ID" value="GBL63321.1"/>
    <property type="molecule type" value="Genomic_DNA"/>
</dbReference>
<feature type="transmembrane region" description="Helical" evidence="1">
    <location>
        <begin position="72"/>
        <end position="94"/>
    </location>
</feature>
<keyword evidence="1" id="KW-0812">Transmembrane</keyword>
<keyword evidence="4" id="KW-1185">Reference proteome</keyword>
<comment type="caution">
    <text evidence="3">The sequence shown here is derived from an EMBL/GenBank/DDBJ whole genome shotgun (WGS) entry which is preliminary data.</text>
</comment>
<reference evidence="3 4" key="1">
    <citation type="journal article" date="2019" name="Sci. Rep.">
        <title>Orb-weaving spider Araneus ventricosus genome elucidates the spidroin gene catalogue.</title>
        <authorList>
            <person name="Kono N."/>
            <person name="Nakamura H."/>
            <person name="Ohtoshi R."/>
            <person name="Moran D.A.P."/>
            <person name="Shinohara A."/>
            <person name="Yoshida Y."/>
            <person name="Fujiwara M."/>
            <person name="Mori M."/>
            <person name="Tomita M."/>
            <person name="Arakawa K."/>
        </authorList>
    </citation>
    <scope>NUCLEOTIDE SEQUENCE [LARGE SCALE GENOMIC DNA]</scope>
</reference>
<evidence type="ECO:0000256" key="1">
    <source>
        <dbReference type="SAM" id="Phobius"/>
    </source>
</evidence>
<organism evidence="3 4">
    <name type="scientific">Araneus ventricosus</name>
    <name type="common">Orbweaver spider</name>
    <name type="synonym">Epeira ventricosa</name>
    <dbReference type="NCBI Taxonomy" id="182803"/>
    <lineage>
        <taxon>Eukaryota</taxon>
        <taxon>Metazoa</taxon>
        <taxon>Ecdysozoa</taxon>
        <taxon>Arthropoda</taxon>
        <taxon>Chelicerata</taxon>
        <taxon>Arachnida</taxon>
        <taxon>Araneae</taxon>
        <taxon>Araneomorphae</taxon>
        <taxon>Entelegynae</taxon>
        <taxon>Araneoidea</taxon>
        <taxon>Araneidae</taxon>
        <taxon>Araneus</taxon>
    </lineage>
</organism>
<evidence type="ECO:0000313" key="3">
    <source>
        <dbReference type="EMBL" id="GBL63356.1"/>
    </source>
</evidence>
<name>A0A4Y1ZRH9_ARAVE</name>
<feature type="transmembrane region" description="Helical" evidence="1">
    <location>
        <begin position="10"/>
        <end position="28"/>
    </location>
</feature>
<keyword evidence="1" id="KW-0472">Membrane</keyword>
<dbReference type="AlphaFoldDB" id="A0A4Y1ZRH9"/>
<evidence type="ECO:0000313" key="4">
    <source>
        <dbReference type="Proteomes" id="UP000499080"/>
    </source>
</evidence>
<protein>
    <submittedName>
        <fullName evidence="3">Uncharacterized protein</fullName>
    </submittedName>
</protein>
<accession>A0A4Y1ZRH9</accession>
<gene>
    <name evidence="2" type="ORF">AVEN_10254_1</name>
    <name evidence="3" type="ORF">AVEN_119051_1</name>
</gene>
<evidence type="ECO:0000313" key="2">
    <source>
        <dbReference type="EMBL" id="GBL63321.1"/>
    </source>
</evidence>
<sequence length="109" mass="11640">MGSRQISKRVLASPGGIVMVVWLLGHIFDDGLYPGKSRVVARAASNGGYFAGAKVPNEVVVPDPDAMAGRGYGLFVIVSIYNGYIKVLNGINLYRKPSYPLPALVFGIN</sequence>
<keyword evidence="1" id="KW-1133">Transmembrane helix</keyword>